<dbReference type="GO" id="GO:0045547">
    <property type="term" value="F:ditrans,polycis-polyprenyl diphosphate synthase [(2E,6E)-farnesyl diphosphate specific] activity"/>
    <property type="evidence" value="ECO:0007669"/>
    <property type="project" value="UniProtKB-EC"/>
</dbReference>
<organism evidence="14 15">
    <name type="scientific">Adiantum capillus-veneris</name>
    <name type="common">Maidenhair fern</name>
    <dbReference type="NCBI Taxonomy" id="13818"/>
    <lineage>
        <taxon>Eukaryota</taxon>
        <taxon>Viridiplantae</taxon>
        <taxon>Streptophyta</taxon>
        <taxon>Embryophyta</taxon>
        <taxon>Tracheophyta</taxon>
        <taxon>Polypodiopsida</taxon>
        <taxon>Polypodiidae</taxon>
        <taxon>Polypodiales</taxon>
        <taxon>Pteridineae</taxon>
        <taxon>Pteridaceae</taxon>
        <taxon>Vittarioideae</taxon>
        <taxon>Adiantum</taxon>
    </lineage>
</organism>
<dbReference type="SUPFAM" id="SSF64005">
    <property type="entry name" value="Undecaprenyl diphosphate synthase"/>
    <property type="match status" value="1"/>
</dbReference>
<dbReference type="AlphaFoldDB" id="A0A9D4UWT2"/>
<evidence type="ECO:0000256" key="7">
    <source>
        <dbReference type="ARBA" id="ARBA00022692"/>
    </source>
</evidence>
<comment type="subcellular location">
    <subcellularLocation>
        <location evidence="2">Endoplasmic reticulum membrane</location>
    </subcellularLocation>
</comment>
<dbReference type="PANTHER" id="PTHR21528:SF0">
    <property type="entry name" value="DEHYDRODOLICHYL DIPHOSPHATE SYNTHASE COMPLEX SUBUNIT NUS1"/>
    <property type="match status" value="1"/>
</dbReference>
<evidence type="ECO:0000256" key="4">
    <source>
        <dbReference type="ARBA" id="ARBA00005432"/>
    </source>
</evidence>
<comment type="catalytic activity">
    <reaction evidence="12">
        <text>n isopentenyl diphosphate + (2E,6E)-farnesyl diphosphate = a di-trans,poly-cis-polyprenyl diphosphate + n diphosphate</text>
        <dbReference type="Rhea" id="RHEA:53008"/>
        <dbReference type="Rhea" id="RHEA-COMP:19494"/>
        <dbReference type="ChEBI" id="CHEBI:33019"/>
        <dbReference type="ChEBI" id="CHEBI:128769"/>
        <dbReference type="ChEBI" id="CHEBI:136960"/>
        <dbReference type="ChEBI" id="CHEBI:175763"/>
        <dbReference type="EC" id="2.5.1.87"/>
    </reaction>
</comment>
<keyword evidence="8" id="KW-0256">Endoplasmic reticulum</keyword>
<keyword evidence="15" id="KW-1185">Reference proteome</keyword>
<sequence>MGLTTRSIARLSCWRLLQVVYVWITCCVGFVSYLRRFFCVPASHSVKKLPRHLALLVDSEDVVLHVSKVIMLLQQLAQLGLRHVSLYDAKGVIEGDYNASKRGVCHKLLTWLPSTHTYTRLLVPTEMMTWLYCTDRLVFCGGNHGKPYSADVAARVLRRRLRNFCQLLAGDESLNQGINDTCLTPCERKDCLLVELLCLQDGKLAIVEAARNICLKSLQSSASSNLREDDIDTSLKEIGGIGPDPDLLLLFSSSRCLQGYPPWRLRLTEIQ</sequence>
<keyword evidence="10 13" id="KW-1133">Transmembrane helix</keyword>
<keyword evidence="11 13" id="KW-0472">Membrane</keyword>
<evidence type="ECO:0000256" key="3">
    <source>
        <dbReference type="ARBA" id="ARBA00004922"/>
    </source>
</evidence>
<dbReference type="Proteomes" id="UP000886520">
    <property type="component" value="Chromosome 9"/>
</dbReference>
<keyword evidence="6" id="KW-0808">Transferase</keyword>
<name>A0A9D4UWT2_ADICA</name>
<dbReference type="InterPro" id="IPR036424">
    <property type="entry name" value="UPP_synth-like_sf"/>
</dbReference>
<dbReference type="OrthoDB" id="19639at2759"/>
<comment type="cofactor">
    <cofactor evidence="1">
        <name>Mg(2+)</name>
        <dbReference type="ChEBI" id="CHEBI:18420"/>
    </cofactor>
</comment>
<dbReference type="EMBL" id="JABFUD020000009">
    <property type="protein sequence ID" value="KAI5075493.1"/>
    <property type="molecule type" value="Genomic_DNA"/>
</dbReference>
<protein>
    <recommendedName>
        <fullName evidence="5">ditrans,polycis-polyprenyl diphosphate synthase [(2E,6E)-farnesyldiphosphate specific]</fullName>
        <ecNumber evidence="5">2.5.1.87</ecNumber>
    </recommendedName>
</protein>
<gene>
    <name evidence="14" type="ORF">GOP47_0009569</name>
</gene>
<evidence type="ECO:0000256" key="11">
    <source>
        <dbReference type="ARBA" id="ARBA00023136"/>
    </source>
</evidence>
<keyword evidence="9" id="KW-0460">Magnesium</keyword>
<evidence type="ECO:0000256" key="6">
    <source>
        <dbReference type="ARBA" id="ARBA00022679"/>
    </source>
</evidence>
<evidence type="ECO:0000256" key="1">
    <source>
        <dbReference type="ARBA" id="ARBA00001946"/>
    </source>
</evidence>
<dbReference type="EC" id="2.5.1.87" evidence="5"/>
<comment type="similarity">
    <text evidence="4">Belongs to the UPP synthase family.</text>
</comment>
<proteinExistence type="inferred from homology"/>
<evidence type="ECO:0000256" key="9">
    <source>
        <dbReference type="ARBA" id="ARBA00022842"/>
    </source>
</evidence>
<evidence type="ECO:0000256" key="8">
    <source>
        <dbReference type="ARBA" id="ARBA00022824"/>
    </source>
</evidence>
<accession>A0A9D4UWT2</accession>
<dbReference type="InterPro" id="IPR038887">
    <property type="entry name" value="Nus1/NgBR"/>
</dbReference>
<dbReference type="GO" id="GO:1904423">
    <property type="term" value="C:dehydrodolichyl diphosphate synthase complex"/>
    <property type="evidence" value="ECO:0007669"/>
    <property type="project" value="InterPro"/>
</dbReference>
<dbReference type="Gene3D" id="3.40.1180.10">
    <property type="entry name" value="Decaprenyl diphosphate synthase-like"/>
    <property type="match status" value="1"/>
</dbReference>
<evidence type="ECO:0000256" key="5">
    <source>
        <dbReference type="ARBA" id="ARBA00012596"/>
    </source>
</evidence>
<evidence type="ECO:0000256" key="13">
    <source>
        <dbReference type="SAM" id="Phobius"/>
    </source>
</evidence>
<comment type="pathway">
    <text evidence="3">Protein modification; protein glycosylation.</text>
</comment>
<keyword evidence="7 13" id="KW-0812">Transmembrane</keyword>
<evidence type="ECO:0000256" key="2">
    <source>
        <dbReference type="ARBA" id="ARBA00004586"/>
    </source>
</evidence>
<evidence type="ECO:0000313" key="15">
    <source>
        <dbReference type="Proteomes" id="UP000886520"/>
    </source>
</evidence>
<comment type="caution">
    <text evidence="14">The sequence shown here is derived from an EMBL/GenBank/DDBJ whole genome shotgun (WGS) entry which is preliminary data.</text>
</comment>
<dbReference type="PANTHER" id="PTHR21528">
    <property type="entry name" value="DEHYDRODOLICHYL DIPHOSPHATE SYNTHASE COMPLEX SUBUNIT NUS1"/>
    <property type="match status" value="1"/>
</dbReference>
<dbReference type="GO" id="GO:0005789">
    <property type="term" value="C:endoplasmic reticulum membrane"/>
    <property type="evidence" value="ECO:0007669"/>
    <property type="project" value="UniProtKB-SubCell"/>
</dbReference>
<evidence type="ECO:0000313" key="14">
    <source>
        <dbReference type="EMBL" id="KAI5075493.1"/>
    </source>
</evidence>
<feature type="transmembrane region" description="Helical" evidence="13">
    <location>
        <begin position="12"/>
        <end position="34"/>
    </location>
</feature>
<evidence type="ECO:0000256" key="10">
    <source>
        <dbReference type="ARBA" id="ARBA00022989"/>
    </source>
</evidence>
<reference evidence="14" key="1">
    <citation type="submission" date="2021-01" db="EMBL/GenBank/DDBJ databases">
        <title>Adiantum capillus-veneris genome.</title>
        <authorList>
            <person name="Fang Y."/>
            <person name="Liao Q."/>
        </authorList>
    </citation>
    <scope>NUCLEOTIDE SEQUENCE</scope>
    <source>
        <strain evidence="14">H3</strain>
        <tissue evidence="14">Leaf</tissue>
    </source>
</reference>
<evidence type="ECO:0000256" key="12">
    <source>
        <dbReference type="ARBA" id="ARBA00047353"/>
    </source>
</evidence>